<evidence type="ECO:0000256" key="1">
    <source>
        <dbReference type="SAM" id="MobiDB-lite"/>
    </source>
</evidence>
<evidence type="ECO:0000313" key="3">
    <source>
        <dbReference type="Proteomes" id="UP000265520"/>
    </source>
</evidence>
<accession>A0A392U8B9</accession>
<dbReference type="AlphaFoldDB" id="A0A392U8B9"/>
<organism evidence="2 3">
    <name type="scientific">Trifolium medium</name>
    <dbReference type="NCBI Taxonomy" id="97028"/>
    <lineage>
        <taxon>Eukaryota</taxon>
        <taxon>Viridiplantae</taxon>
        <taxon>Streptophyta</taxon>
        <taxon>Embryophyta</taxon>
        <taxon>Tracheophyta</taxon>
        <taxon>Spermatophyta</taxon>
        <taxon>Magnoliopsida</taxon>
        <taxon>eudicotyledons</taxon>
        <taxon>Gunneridae</taxon>
        <taxon>Pentapetalae</taxon>
        <taxon>rosids</taxon>
        <taxon>fabids</taxon>
        <taxon>Fabales</taxon>
        <taxon>Fabaceae</taxon>
        <taxon>Papilionoideae</taxon>
        <taxon>50 kb inversion clade</taxon>
        <taxon>NPAAA clade</taxon>
        <taxon>Hologalegina</taxon>
        <taxon>IRL clade</taxon>
        <taxon>Trifolieae</taxon>
        <taxon>Trifolium</taxon>
    </lineage>
</organism>
<evidence type="ECO:0000313" key="2">
    <source>
        <dbReference type="EMBL" id="MCI69044.1"/>
    </source>
</evidence>
<dbReference type="EMBL" id="LXQA010748036">
    <property type="protein sequence ID" value="MCI69044.1"/>
    <property type="molecule type" value="Genomic_DNA"/>
</dbReference>
<feature type="non-terminal residue" evidence="2">
    <location>
        <position position="1"/>
    </location>
</feature>
<dbReference type="Proteomes" id="UP000265520">
    <property type="component" value="Unassembled WGS sequence"/>
</dbReference>
<reference evidence="2 3" key="1">
    <citation type="journal article" date="2018" name="Front. Plant Sci.">
        <title>Red Clover (Trifolium pratense) and Zigzag Clover (T. medium) - A Picture of Genomic Similarities and Differences.</title>
        <authorList>
            <person name="Dluhosova J."/>
            <person name="Istvanek J."/>
            <person name="Nedelnik J."/>
            <person name="Repkova J."/>
        </authorList>
    </citation>
    <scope>NUCLEOTIDE SEQUENCE [LARGE SCALE GENOMIC DNA]</scope>
    <source>
        <strain evidence="3">cv. 10/8</strain>
        <tissue evidence="2">Leaf</tissue>
    </source>
</reference>
<keyword evidence="3" id="KW-1185">Reference proteome</keyword>
<comment type="caution">
    <text evidence="2">The sequence shown here is derived from an EMBL/GenBank/DDBJ whole genome shotgun (WGS) entry which is preliminary data.</text>
</comment>
<name>A0A392U8B9_9FABA</name>
<protein>
    <submittedName>
        <fullName evidence="2">Uncharacterized protein</fullName>
    </submittedName>
</protein>
<sequence>EENCSSSSNTKEKPKSWADIYEEEDLQRKKNDKKFEEEINNHLQEAKNGQLDQQKDLVDE</sequence>
<proteinExistence type="predicted"/>
<feature type="region of interest" description="Disordered" evidence="1">
    <location>
        <begin position="1"/>
        <end position="29"/>
    </location>
</feature>